<dbReference type="eggNOG" id="COG0727">
    <property type="taxonomic scope" value="Bacteria"/>
</dbReference>
<name>S7TED7_9BACT</name>
<evidence type="ECO:0008006" key="3">
    <source>
        <dbReference type="Google" id="ProtNLM"/>
    </source>
</evidence>
<sequence>MIFDAKGPQAQTTTTTDSARLSAVSGPSLSLLEKYLLKRGFFVRDVCDPRDNVVWTVCSREGLPGEVRYPNPHYHHLSRDRAADLQAALASASVLLGVPDEALAAQVAQIAVMPPAGFACRLCGVCCESMSDAFRGRVSYEEVAAWRELGLYRILRLVGVEERGGYTLYTAWKNPKNGKHFKRCPWLRSLPGGQGRGCAIYEHRPFKCRSFPYSRDHAERSHCRAFEYLPCDLEGAFMPVDRDNGRTQRRDDCGEAVE</sequence>
<protein>
    <recommendedName>
        <fullName evidence="3">YkgJ family cysteine cluster protein</fullName>
    </recommendedName>
</protein>
<dbReference type="AlphaFoldDB" id="S7TED7"/>
<dbReference type="InterPro" id="IPR005358">
    <property type="entry name" value="Puta_zinc/iron-chelating_dom"/>
</dbReference>
<dbReference type="Proteomes" id="UP000014975">
    <property type="component" value="Unassembled WGS sequence"/>
</dbReference>
<organism evidence="1 2">
    <name type="scientific">Alkalidesulfovibrio alkalitolerans DSM 16529</name>
    <dbReference type="NCBI Taxonomy" id="1121439"/>
    <lineage>
        <taxon>Bacteria</taxon>
        <taxon>Pseudomonadati</taxon>
        <taxon>Thermodesulfobacteriota</taxon>
        <taxon>Desulfovibrionia</taxon>
        <taxon>Desulfovibrionales</taxon>
        <taxon>Desulfovibrionaceae</taxon>
        <taxon>Alkalidesulfovibrio</taxon>
    </lineage>
</organism>
<proteinExistence type="predicted"/>
<dbReference type="Pfam" id="PF03692">
    <property type="entry name" value="CxxCxxCC"/>
    <property type="match status" value="1"/>
</dbReference>
<evidence type="ECO:0000313" key="2">
    <source>
        <dbReference type="Proteomes" id="UP000014975"/>
    </source>
</evidence>
<comment type="caution">
    <text evidence="1">The sequence shown here is derived from an EMBL/GenBank/DDBJ whole genome shotgun (WGS) entry which is preliminary data.</text>
</comment>
<dbReference type="PATRIC" id="fig|1121439.3.peg.697"/>
<reference evidence="1 2" key="1">
    <citation type="journal article" date="2013" name="Genome Announc.">
        <title>Draft genome sequences for three mercury-methylating, sulfate-reducing bacteria.</title>
        <authorList>
            <person name="Brown S.D."/>
            <person name="Hurt R.A.Jr."/>
            <person name="Gilmour C.C."/>
            <person name="Elias D.A."/>
        </authorList>
    </citation>
    <scope>NUCLEOTIDE SEQUENCE [LARGE SCALE GENOMIC DNA]</scope>
    <source>
        <strain evidence="1 2">DSM 16529</strain>
    </source>
</reference>
<evidence type="ECO:0000313" key="1">
    <source>
        <dbReference type="EMBL" id="EPR34945.1"/>
    </source>
</evidence>
<keyword evidence="2" id="KW-1185">Reference proteome</keyword>
<accession>S7TED7</accession>
<gene>
    <name evidence="1" type="ORF">dsat_2308</name>
</gene>
<dbReference type="RefSeq" id="WP_020886194.1">
    <property type="nucleotide sequence ID" value="NZ_ATHI01000005.1"/>
</dbReference>
<dbReference type="EMBL" id="ATHI01000005">
    <property type="protein sequence ID" value="EPR34945.1"/>
    <property type="molecule type" value="Genomic_DNA"/>
</dbReference>